<feature type="domain" description="Z-binding" evidence="2">
    <location>
        <begin position="1"/>
        <end position="67"/>
    </location>
</feature>
<gene>
    <name evidence="3" type="ORF">LCPAC202_03210</name>
</gene>
<dbReference type="EMBL" id="MK500529">
    <property type="protein sequence ID" value="QBK91347.1"/>
    <property type="molecule type" value="Genomic_DNA"/>
</dbReference>
<dbReference type="GO" id="GO:0003723">
    <property type="term" value="F:RNA binding"/>
    <property type="evidence" value="ECO:0007669"/>
    <property type="project" value="UniProtKB-KW"/>
</dbReference>
<reference evidence="3" key="1">
    <citation type="journal article" date="2019" name="MBio">
        <title>Virus Genomes from Deep Sea Sediments Expand the Ocean Megavirome and Support Independent Origins of Viral Gigantism.</title>
        <authorList>
            <person name="Backstrom D."/>
            <person name="Yutin N."/>
            <person name="Jorgensen S.L."/>
            <person name="Dharamshi J."/>
            <person name="Homa F."/>
            <person name="Zaremba-Niedwiedzka K."/>
            <person name="Spang A."/>
            <person name="Wolf Y.I."/>
            <person name="Koonin E.V."/>
            <person name="Ettema T.J."/>
        </authorList>
    </citation>
    <scope>NUCLEOTIDE SEQUENCE</scope>
</reference>
<proteinExistence type="predicted"/>
<dbReference type="GO" id="GO:0003726">
    <property type="term" value="F:double-stranded RNA adenosine deaminase activity"/>
    <property type="evidence" value="ECO:0007669"/>
    <property type="project" value="InterPro"/>
</dbReference>
<dbReference type="Gene3D" id="1.10.10.10">
    <property type="entry name" value="Winged helix-like DNA-binding domain superfamily/Winged helix DNA-binding domain"/>
    <property type="match status" value="1"/>
</dbReference>
<evidence type="ECO:0000313" key="3">
    <source>
        <dbReference type="EMBL" id="QBK91347.1"/>
    </source>
</evidence>
<organism evidence="3">
    <name type="scientific">Pithovirus LCPAC202</name>
    <dbReference type="NCBI Taxonomy" id="2506592"/>
    <lineage>
        <taxon>Viruses</taxon>
        <taxon>Pithoviruses</taxon>
    </lineage>
</organism>
<dbReference type="SUPFAM" id="SSF46785">
    <property type="entry name" value="Winged helix' DNA-binding domain"/>
    <property type="match status" value="1"/>
</dbReference>
<evidence type="ECO:0000259" key="2">
    <source>
        <dbReference type="PROSITE" id="PS50139"/>
    </source>
</evidence>
<dbReference type="PROSITE" id="PS50139">
    <property type="entry name" value="Z_BINDING"/>
    <property type="match status" value="1"/>
</dbReference>
<accession>A0A481Z6E9</accession>
<protein>
    <submittedName>
        <fullName evidence="3">Helix-turn-helix domain protein</fullName>
    </submittedName>
</protein>
<dbReference type="InterPro" id="IPR036390">
    <property type="entry name" value="WH_DNA-bd_sf"/>
</dbReference>
<sequence length="67" mass="7530">MEAKILNLLRENSDRAYRPTEISLLMGFPKGKNTAKTVNPTLYKLQKQGKITKMSDTGGGNPHWRAI</sequence>
<dbReference type="InterPro" id="IPR042371">
    <property type="entry name" value="Z_dom"/>
</dbReference>
<keyword evidence="1" id="KW-0694">RNA-binding</keyword>
<evidence type="ECO:0000256" key="1">
    <source>
        <dbReference type="ARBA" id="ARBA00022884"/>
    </source>
</evidence>
<name>A0A481Z6E9_9VIRU</name>
<dbReference type="InterPro" id="IPR036388">
    <property type="entry name" value="WH-like_DNA-bd_sf"/>
</dbReference>